<sequence length="520" mass="56962">MDGENGWTNGECETEKLESKERGHYLNVFYCNMFCVDTECPHVDHTTVEDEYLMGLSISACCVFRRIVIIPTAVYLVATVALDNIIPRRSHCLRHQGDDGGSMTSETLVDIDQTTQRNNPEDSNLHTHRPDDGGSMTSETLVNIDQTTQRNNPEDSNLHTHRPDDGGSMTSETLVNIDQTTQRNNPEDRNLHTHRCENLKSYNYKIVFSEQSEYYANRVVSSAGLSLGGGLVIFASVLSDAYLDRPRRQASISTYNSSSNLFDYRYGWSFFAAGAAFIMAELAALLSISAYLRRFPTVEDMVRVMVPGAERRLRHGPAGEYLVHHRSSGSRRRQNGPPSLWSGSSMEYYGALVASDAEGIEGPLSRTAPDICTSPVRDAGSVPTSVLVCATDTTLRSGKPPPSDTTPMMHEYDTPLAGVTVPITLMRQQPLVTTKPTTAPDTMPTPFLFAQQLQRLGVAAPGTLVHQGVLGVSEGGASTSSSSSGVFRYDSLDRGCWLIVHKQLSVGPVLSHINPIPVLA</sequence>
<gene>
    <name evidence="3" type="ORF">L798_15334</name>
</gene>
<dbReference type="AlphaFoldDB" id="A0A067QLU0"/>
<dbReference type="GO" id="GO:0016247">
    <property type="term" value="F:channel regulator activity"/>
    <property type="evidence" value="ECO:0007669"/>
    <property type="project" value="TreeGrafter"/>
</dbReference>
<feature type="transmembrane region" description="Helical" evidence="2">
    <location>
        <begin position="266"/>
        <end position="292"/>
    </location>
</feature>
<dbReference type="InterPro" id="IPR051072">
    <property type="entry name" value="CACNG_subunit"/>
</dbReference>
<dbReference type="GO" id="GO:0051968">
    <property type="term" value="P:positive regulation of synaptic transmission, glutamatergic"/>
    <property type="evidence" value="ECO:0007669"/>
    <property type="project" value="TreeGrafter"/>
</dbReference>
<dbReference type="eggNOG" id="ENOG502S5C4">
    <property type="taxonomic scope" value="Eukaryota"/>
</dbReference>
<keyword evidence="4" id="KW-1185">Reference proteome</keyword>
<evidence type="ECO:0000313" key="3">
    <source>
        <dbReference type="EMBL" id="KDR10097.1"/>
    </source>
</evidence>
<dbReference type="InParanoid" id="A0A067QLU0"/>
<feature type="transmembrane region" description="Helical" evidence="2">
    <location>
        <begin position="63"/>
        <end position="86"/>
    </location>
</feature>
<keyword evidence="2" id="KW-0472">Membrane</keyword>
<feature type="region of interest" description="Disordered" evidence="1">
    <location>
        <begin position="114"/>
        <end position="171"/>
    </location>
</feature>
<name>A0A067QLU0_ZOONE</name>
<dbReference type="GO" id="GO:0098839">
    <property type="term" value="C:postsynaptic density membrane"/>
    <property type="evidence" value="ECO:0007669"/>
    <property type="project" value="TreeGrafter"/>
</dbReference>
<dbReference type="GO" id="GO:0099590">
    <property type="term" value="P:neurotransmitter receptor internalization"/>
    <property type="evidence" value="ECO:0007669"/>
    <property type="project" value="TreeGrafter"/>
</dbReference>
<feature type="transmembrane region" description="Helical" evidence="2">
    <location>
        <begin position="219"/>
        <end position="238"/>
    </location>
</feature>
<feature type="compositionally biased region" description="Basic and acidic residues" evidence="1">
    <location>
        <begin position="119"/>
        <end position="132"/>
    </location>
</feature>
<keyword evidence="2" id="KW-0812">Transmembrane</keyword>
<organism evidence="3 4">
    <name type="scientific">Zootermopsis nevadensis</name>
    <name type="common">Dampwood termite</name>
    <dbReference type="NCBI Taxonomy" id="136037"/>
    <lineage>
        <taxon>Eukaryota</taxon>
        <taxon>Metazoa</taxon>
        <taxon>Ecdysozoa</taxon>
        <taxon>Arthropoda</taxon>
        <taxon>Hexapoda</taxon>
        <taxon>Insecta</taxon>
        <taxon>Pterygota</taxon>
        <taxon>Neoptera</taxon>
        <taxon>Polyneoptera</taxon>
        <taxon>Dictyoptera</taxon>
        <taxon>Blattodea</taxon>
        <taxon>Blattoidea</taxon>
        <taxon>Termitoidae</taxon>
        <taxon>Termopsidae</taxon>
        <taxon>Zootermopsis</taxon>
    </lineage>
</organism>
<evidence type="ECO:0000256" key="1">
    <source>
        <dbReference type="SAM" id="MobiDB-lite"/>
    </source>
</evidence>
<dbReference type="GO" id="GO:0005245">
    <property type="term" value="F:voltage-gated calcium channel activity"/>
    <property type="evidence" value="ECO:0007669"/>
    <property type="project" value="TreeGrafter"/>
</dbReference>
<accession>A0A067QLU0</accession>
<dbReference type="GO" id="GO:0032281">
    <property type="term" value="C:AMPA glutamate receptor complex"/>
    <property type="evidence" value="ECO:0007669"/>
    <property type="project" value="TreeGrafter"/>
</dbReference>
<dbReference type="GO" id="GO:0098970">
    <property type="term" value="P:postsynaptic neurotransmitter receptor diffusion trapping"/>
    <property type="evidence" value="ECO:0007669"/>
    <property type="project" value="TreeGrafter"/>
</dbReference>
<dbReference type="Gene3D" id="1.20.140.150">
    <property type="match status" value="1"/>
</dbReference>
<evidence type="ECO:0000256" key="2">
    <source>
        <dbReference type="SAM" id="Phobius"/>
    </source>
</evidence>
<keyword evidence="2" id="KW-1133">Transmembrane helix</keyword>
<dbReference type="Proteomes" id="UP000027135">
    <property type="component" value="Unassembled WGS sequence"/>
</dbReference>
<dbReference type="GO" id="GO:0019226">
    <property type="term" value="P:transmission of nerve impulse"/>
    <property type="evidence" value="ECO:0007669"/>
    <property type="project" value="TreeGrafter"/>
</dbReference>
<dbReference type="PANTHER" id="PTHR12107">
    <property type="entry name" value="VOLTAGE-DEPENDENT CALCIUM CHANNEL GAMMA SUBUNIT"/>
    <property type="match status" value="1"/>
</dbReference>
<dbReference type="STRING" id="136037.A0A067QLU0"/>
<dbReference type="GO" id="GO:0098943">
    <property type="term" value="P:neurotransmitter receptor transport, postsynaptic endosome to lysosome"/>
    <property type="evidence" value="ECO:0007669"/>
    <property type="project" value="TreeGrafter"/>
</dbReference>
<proteinExistence type="predicted"/>
<dbReference type="EMBL" id="KK853186">
    <property type="protein sequence ID" value="KDR10097.1"/>
    <property type="molecule type" value="Genomic_DNA"/>
</dbReference>
<evidence type="ECO:0000313" key="4">
    <source>
        <dbReference type="Proteomes" id="UP000027135"/>
    </source>
</evidence>
<dbReference type="PANTHER" id="PTHR12107:SF0">
    <property type="entry name" value="STARGAZIN (MAMMALIAN CALCIUM CHANNEL) HOMOLOG"/>
    <property type="match status" value="1"/>
</dbReference>
<feature type="compositionally biased region" description="Basic and acidic residues" evidence="1">
    <location>
        <begin position="152"/>
        <end position="165"/>
    </location>
</feature>
<reference evidence="3 4" key="1">
    <citation type="journal article" date="2014" name="Nat. Commun.">
        <title>Molecular traces of alternative social organization in a termite genome.</title>
        <authorList>
            <person name="Terrapon N."/>
            <person name="Li C."/>
            <person name="Robertson H.M."/>
            <person name="Ji L."/>
            <person name="Meng X."/>
            <person name="Booth W."/>
            <person name="Chen Z."/>
            <person name="Childers C.P."/>
            <person name="Glastad K.M."/>
            <person name="Gokhale K."/>
            <person name="Gowin J."/>
            <person name="Gronenberg W."/>
            <person name="Hermansen R.A."/>
            <person name="Hu H."/>
            <person name="Hunt B.G."/>
            <person name="Huylmans A.K."/>
            <person name="Khalil S.M."/>
            <person name="Mitchell R.D."/>
            <person name="Munoz-Torres M.C."/>
            <person name="Mustard J.A."/>
            <person name="Pan H."/>
            <person name="Reese J.T."/>
            <person name="Scharf M.E."/>
            <person name="Sun F."/>
            <person name="Vogel H."/>
            <person name="Xiao J."/>
            <person name="Yang W."/>
            <person name="Yang Z."/>
            <person name="Yang Z."/>
            <person name="Zhou J."/>
            <person name="Zhu J."/>
            <person name="Brent C.S."/>
            <person name="Elsik C.G."/>
            <person name="Goodisman M.A."/>
            <person name="Liberles D.A."/>
            <person name="Roe R.M."/>
            <person name="Vargo E.L."/>
            <person name="Vilcinskas A."/>
            <person name="Wang J."/>
            <person name="Bornberg-Bauer E."/>
            <person name="Korb J."/>
            <person name="Zhang G."/>
            <person name="Liebig J."/>
        </authorList>
    </citation>
    <scope>NUCLEOTIDE SEQUENCE [LARGE SCALE GENOMIC DNA]</scope>
    <source>
        <tissue evidence="3">Whole organism</tissue>
    </source>
</reference>
<feature type="compositionally biased region" description="Polar residues" evidence="1">
    <location>
        <begin position="135"/>
        <end position="151"/>
    </location>
</feature>
<protein>
    <submittedName>
        <fullName evidence="3">Voltage-dependent calcium channel gamma-7 subunit</fullName>
    </submittedName>
</protein>